<dbReference type="EMBL" id="CP005587">
    <property type="protein sequence ID" value="AGK56403.1"/>
    <property type="molecule type" value="Genomic_DNA"/>
</dbReference>
<dbReference type="CDD" id="cd21157">
    <property type="entry name" value="PUA_G5K"/>
    <property type="match status" value="1"/>
</dbReference>
<evidence type="ECO:0000256" key="6">
    <source>
        <dbReference type="ARBA" id="ARBA00022777"/>
    </source>
</evidence>
<dbReference type="KEGG" id="hdt:HYPDE_23588"/>
<dbReference type="GO" id="GO:0004349">
    <property type="term" value="F:glutamate 5-kinase activity"/>
    <property type="evidence" value="ECO:0007669"/>
    <property type="project" value="UniProtKB-UniRule"/>
</dbReference>
<evidence type="ECO:0000256" key="3">
    <source>
        <dbReference type="ARBA" id="ARBA00022650"/>
    </source>
</evidence>
<feature type="binding site" evidence="8">
    <location>
        <position position="221"/>
    </location>
    <ligand>
        <name>substrate</name>
    </ligand>
</feature>
<name>N0B0H7_9HYPH</name>
<protein>
    <recommendedName>
        <fullName evidence="8">Glutamate 5-kinase</fullName>
        <ecNumber evidence="8">2.7.2.11</ecNumber>
    </recommendedName>
    <alternativeName>
        <fullName evidence="8">Gamma-glutamyl kinase</fullName>
        <shortName evidence="8">GK</shortName>
    </alternativeName>
</protein>
<keyword evidence="3 8" id="KW-0641">Proline biosynthesis</keyword>
<dbReference type="PANTHER" id="PTHR43654:SF1">
    <property type="entry name" value="ISOPENTENYL PHOSPHATE KINASE"/>
    <property type="match status" value="1"/>
</dbReference>
<sequence length="440" mass="46963">MSRKPHARGPAFGKNQLVWLICGIGLLPECAHLQISTRRSGASRIRLDFQSGIDMVRAPQSAATIATARPEWAKARRIVVKIGSALLTDQKTGRIKSDWLNSFMDDVAELARAGKDIVLVSSGSIALGRHALKLPKGPLELEQSQAAASVGQISLAHAYQELAAARGLTAAQILLTLGDTEERRRYLNARNTIEVLLALKAIPVVNENDTVATAEIRYGDNDRLSARVASMVSADCLVLLSDVDGLYTAPPGEDQNAKHIPLVSEITPEIEAMAGDAGTELSKGGMKTKIEAGKIALSAGTDMVITTGKVLNPLRAISEGARVTWFVAKSDPVTARKRWISGQLEPSGHVYLDAGAEKALMSGKSLLPAGVTRIDGSFDRGDAVTIRSANGRELGRGLVAYAADDARRIIGKRSSEIAAILGFEGRATLIHRDDMALTRK</sequence>
<keyword evidence="7 8" id="KW-0067">ATP-binding</keyword>
<proteinExistence type="inferred from homology"/>
<feature type="binding site" evidence="8">
    <location>
        <position position="209"/>
    </location>
    <ligand>
        <name>substrate</name>
    </ligand>
</feature>
<dbReference type="InterPro" id="IPR005715">
    <property type="entry name" value="Glu_5kinase/COase_Synthase"/>
</dbReference>
<keyword evidence="2 8" id="KW-0028">Amino-acid biosynthesis</keyword>
<dbReference type="InterPro" id="IPR019797">
    <property type="entry name" value="Glutamate_5-kinase_CS"/>
</dbReference>
<dbReference type="GO" id="GO:0005829">
    <property type="term" value="C:cytosol"/>
    <property type="evidence" value="ECO:0007669"/>
    <property type="project" value="TreeGrafter"/>
</dbReference>
<evidence type="ECO:0000256" key="1">
    <source>
        <dbReference type="ARBA" id="ARBA00022490"/>
    </source>
</evidence>
<comment type="catalytic activity">
    <reaction evidence="8">
        <text>L-glutamate + ATP = L-glutamyl 5-phosphate + ADP</text>
        <dbReference type="Rhea" id="RHEA:14877"/>
        <dbReference type="ChEBI" id="CHEBI:29985"/>
        <dbReference type="ChEBI" id="CHEBI:30616"/>
        <dbReference type="ChEBI" id="CHEBI:58274"/>
        <dbReference type="ChEBI" id="CHEBI:456216"/>
        <dbReference type="EC" id="2.7.2.11"/>
    </reaction>
</comment>
<evidence type="ECO:0000256" key="8">
    <source>
        <dbReference type="HAMAP-Rule" id="MF_00456"/>
    </source>
</evidence>
<dbReference type="Pfam" id="PF01472">
    <property type="entry name" value="PUA"/>
    <property type="match status" value="1"/>
</dbReference>
<dbReference type="Proteomes" id="UP000005952">
    <property type="component" value="Chromosome"/>
</dbReference>
<feature type="binding site" evidence="8">
    <location>
        <begin position="241"/>
        <end position="242"/>
    </location>
    <ligand>
        <name>ATP</name>
        <dbReference type="ChEBI" id="CHEBI:30616"/>
    </ligand>
</feature>
<dbReference type="FunFam" id="2.30.130.10:FF:000007">
    <property type="entry name" value="Glutamate 5-kinase"/>
    <property type="match status" value="1"/>
</dbReference>
<dbReference type="GO" id="GO:0003723">
    <property type="term" value="F:RNA binding"/>
    <property type="evidence" value="ECO:0007669"/>
    <property type="project" value="InterPro"/>
</dbReference>
<organism evidence="10 11">
    <name type="scientific">Hyphomicrobium denitrificans 1NES1</name>
    <dbReference type="NCBI Taxonomy" id="670307"/>
    <lineage>
        <taxon>Bacteria</taxon>
        <taxon>Pseudomonadati</taxon>
        <taxon>Pseudomonadota</taxon>
        <taxon>Alphaproteobacteria</taxon>
        <taxon>Hyphomicrobiales</taxon>
        <taxon>Hyphomicrobiaceae</taxon>
        <taxon>Hyphomicrobium</taxon>
    </lineage>
</organism>
<evidence type="ECO:0000313" key="10">
    <source>
        <dbReference type="EMBL" id="AGK56403.1"/>
    </source>
</evidence>
<reference evidence="10 11" key="1">
    <citation type="journal article" date="2013" name="Genome Announc.">
        <title>Genome sequences for three denitrifying bacterial strains isolated from a uranium- and nitrate-contaminated subsurface environment.</title>
        <authorList>
            <person name="Venkatramanan R."/>
            <person name="Prakash O."/>
            <person name="Woyke T."/>
            <person name="Chain P."/>
            <person name="Goodwin L.A."/>
            <person name="Watson D."/>
            <person name="Brooks S."/>
            <person name="Kostka J.E."/>
            <person name="Green S.J."/>
        </authorList>
    </citation>
    <scope>NUCLEOTIDE SEQUENCE [LARGE SCALE GENOMIC DNA]</scope>
    <source>
        <strain evidence="10 11">1NES1</strain>
    </source>
</reference>
<dbReference type="Pfam" id="PF00696">
    <property type="entry name" value="AA_kinase"/>
    <property type="match status" value="1"/>
</dbReference>
<dbReference type="InterPro" id="IPR011529">
    <property type="entry name" value="Glu_5kinase"/>
</dbReference>
<comment type="function">
    <text evidence="8">Catalyzes the transfer of a phosphate group to glutamate to form L-glutamate 5-phosphate.</text>
</comment>
<evidence type="ECO:0000259" key="9">
    <source>
        <dbReference type="SMART" id="SM00359"/>
    </source>
</evidence>
<keyword evidence="6 8" id="KW-0418">Kinase</keyword>
<evidence type="ECO:0000256" key="4">
    <source>
        <dbReference type="ARBA" id="ARBA00022679"/>
    </source>
</evidence>
<evidence type="ECO:0000256" key="5">
    <source>
        <dbReference type="ARBA" id="ARBA00022741"/>
    </source>
</evidence>
<dbReference type="PROSITE" id="PS50890">
    <property type="entry name" value="PUA"/>
    <property type="match status" value="1"/>
</dbReference>
<dbReference type="PROSITE" id="PS00902">
    <property type="entry name" value="GLUTAMATE_5_KINASE"/>
    <property type="match status" value="1"/>
</dbReference>
<accession>N0B0H7</accession>
<dbReference type="SUPFAM" id="SSF53633">
    <property type="entry name" value="Carbamate kinase-like"/>
    <property type="match status" value="1"/>
</dbReference>
<feature type="domain" description="PUA" evidence="9">
    <location>
        <begin position="348"/>
        <end position="430"/>
    </location>
</feature>
<dbReference type="GO" id="GO:0055129">
    <property type="term" value="P:L-proline biosynthetic process"/>
    <property type="evidence" value="ECO:0007669"/>
    <property type="project" value="UniProtKB-UniRule"/>
</dbReference>
<keyword evidence="4 8" id="KW-0808">Transferase</keyword>
<dbReference type="PANTHER" id="PTHR43654">
    <property type="entry name" value="GLUTAMATE 5-KINASE"/>
    <property type="match status" value="1"/>
</dbReference>
<dbReference type="PRINTS" id="PR00474">
    <property type="entry name" value="GLU5KINASE"/>
</dbReference>
<comment type="similarity">
    <text evidence="8">Belongs to the glutamate 5-kinase family.</text>
</comment>
<dbReference type="UniPathway" id="UPA00098">
    <property type="reaction ID" value="UER00359"/>
</dbReference>
<dbReference type="GO" id="GO:0005524">
    <property type="term" value="F:ATP binding"/>
    <property type="evidence" value="ECO:0007669"/>
    <property type="project" value="UniProtKB-KW"/>
</dbReference>
<dbReference type="HAMAP" id="MF_00456">
    <property type="entry name" value="ProB"/>
    <property type="match status" value="1"/>
</dbReference>
<keyword evidence="11" id="KW-1185">Reference proteome</keyword>
<evidence type="ECO:0000256" key="2">
    <source>
        <dbReference type="ARBA" id="ARBA00022605"/>
    </source>
</evidence>
<evidence type="ECO:0000313" key="11">
    <source>
        <dbReference type="Proteomes" id="UP000005952"/>
    </source>
</evidence>
<comment type="caution">
    <text evidence="8">Lacks conserved residue(s) required for the propagation of feature annotation.</text>
</comment>
<dbReference type="eggNOG" id="COG0263">
    <property type="taxonomic scope" value="Bacteria"/>
</dbReference>
<dbReference type="InterPro" id="IPR036393">
    <property type="entry name" value="AceGlu_kinase-like_sf"/>
</dbReference>
<dbReference type="STRING" id="670307.HYPDE_23588"/>
<dbReference type="PIRSF" id="PIRSF000729">
    <property type="entry name" value="GK"/>
    <property type="match status" value="1"/>
</dbReference>
<dbReference type="SMART" id="SM00359">
    <property type="entry name" value="PUA"/>
    <property type="match status" value="1"/>
</dbReference>
<dbReference type="InterPro" id="IPR001048">
    <property type="entry name" value="Asp/Glu/Uridylate_kinase"/>
</dbReference>
<dbReference type="InterPro" id="IPR041739">
    <property type="entry name" value="G5K_ProB"/>
</dbReference>
<evidence type="ECO:0000256" key="7">
    <source>
        <dbReference type="ARBA" id="ARBA00022840"/>
    </source>
</evidence>
<dbReference type="FunFam" id="3.40.1160.10:FF:000018">
    <property type="entry name" value="Glutamate 5-kinase"/>
    <property type="match status" value="1"/>
</dbReference>
<dbReference type="InterPro" id="IPR036974">
    <property type="entry name" value="PUA_sf"/>
</dbReference>
<dbReference type="InterPro" id="IPR001057">
    <property type="entry name" value="Glu/AcGlu_kinase"/>
</dbReference>
<dbReference type="CDD" id="cd04242">
    <property type="entry name" value="AAK_G5K_ProB"/>
    <property type="match status" value="1"/>
</dbReference>
<feature type="binding site" evidence="8">
    <location>
        <position position="81"/>
    </location>
    <ligand>
        <name>ATP</name>
        <dbReference type="ChEBI" id="CHEBI:30616"/>
    </ligand>
</feature>
<dbReference type="Gene3D" id="2.30.130.10">
    <property type="entry name" value="PUA domain"/>
    <property type="match status" value="1"/>
</dbReference>
<feature type="binding site" evidence="8">
    <location>
        <position position="122"/>
    </location>
    <ligand>
        <name>substrate</name>
    </ligand>
</feature>
<dbReference type="HOGENOM" id="CLU_025400_2_0_5"/>
<dbReference type="NCBIfam" id="TIGR01027">
    <property type="entry name" value="proB"/>
    <property type="match status" value="1"/>
</dbReference>
<keyword evidence="5 8" id="KW-0547">Nucleotide-binding</keyword>
<comment type="subcellular location">
    <subcellularLocation>
        <location evidence="8">Cytoplasm</location>
    </subcellularLocation>
</comment>
<comment type="pathway">
    <text evidence="8">Amino-acid biosynthesis; L-proline biosynthesis; L-glutamate 5-semialdehyde from L-glutamate: step 1/2.</text>
</comment>
<dbReference type="InterPro" id="IPR015947">
    <property type="entry name" value="PUA-like_sf"/>
</dbReference>
<keyword evidence="1 8" id="KW-0963">Cytoplasm</keyword>
<dbReference type="AlphaFoldDB" id="N0B0H7"/>
<dbReference type="SUPFAM" id="SSF88697">
    <property type="entry name" value="PUA domain-like"/>
    <property type="match status" value="1"/>
</dbReference>
<dbReference type="InterPro" id="IPR002478">
    <property type="entry name" value="PUA"/>
</dbReference>
<dbReference type="EC" id="2.7.2.11" evidence="8"/>
<dbReference type="Gene3D" id="3.40.1160.10">
    <property type="entry name" value="Acetylglutamate kinase-like"/>
    <property type="match status" value="1"/>
</dbReference>
<gene>
    <name evidence="8" type="primary">proB</name>
    <name evidence="10" type="ORF">HYPDE_23588</name>
</gene>